<dbReference type="Gramene" id="C.cajan_05487.t">
    <property type="protein sequence ID" value="C.cajan_05487.t.cds1"/>
    <property type="gene ID" value="C.cajan_05487"/>
</dbReference>
<dbReference type="AlphaFoldDB" id="A0A151U162"/>
<dbReference type="SUPFAM" id="SSF56672">
    <property type="entry name" value="DNA/RNA polymerases"/>
    <property type="match status" value="1"/>
</dbReference>
<dbReference type="EMBL" id="CM003604">
    <property type="protein sequence ID" value="KYP73015.1"/>
    <property type="molecule type" value="Genomic_DNA"/>
</dbReference>
<dbReference type="PANTHER" id="PTHR11439:SF463">
    <property type="entry name" value="REVERSE TRANSCRIPTASE TY1_COPIA-TYPE DOMAIN-CONTAINING PROTEIN"/>
    <property type="match status" value="1"/>
</dbReference>
<accession>A0A151U162</accession>
<organism evidence="1 2">
    <name type="scientific">Cajanus cajan</name>
    <name type="common">Pigeon pea</name>
    <name type="synonym">Cajanus indicus</name>
    <dbReference type="NCBI Taxonomy" id="3821"/>
    <lineage>
        <taxon>Eukaryota</taxon>
        <taxon>Viridiplantae</taxon>
        <taxon>Streptophyta</taxon>
        <taxon>Embryophyta</taxon>
        <taxon>Tracheophyta</taxon>
        <taxon>Spermatophyta</taxon>
        <taxon>Magnoliopsida</taxon>
        <taxon>eudicotyledons</taxon>
        <taxon>Gunneridae</taxon>
        <taxon>Pentapetalae</taxon>
        <taxon>rosids</taxon>
        <taxon>fabids</taxon>
        <taxon>Fabales</taxon>
        <taxon>Fabaceae</taxon>
        <taxon>Papilionoideae</taxon>
        <taxon>50 kb inversion clade</taxon>
        <taxon>NPAAA clade</taxon>
        <taxon>indigoferoid/millettioid clade</taxon>
        <taxon>Phaseoleae</taxon>
        <taxon>Cajanus</taxon>
    </lineage>
</organism>
<evidence type="ECO:0000313" key="2">
    <source>
        <dbReference type="Proteomes" id="UP000075243"/>
    </source>
</evidence>
<proteinExistence type="predicted"/>
<dbReference type="InterPro" id="IPR043502">
    <property type="entry name" value="DNA/RNA_pol_sf"/>
</dbReference>
<dbReference type="Proteomes" id="UP000075243">
    <property type="component" value="Chromosome 2"/>
</dbReference>
<protein>
    <submittedName>
        <fullName evidence="1">Copia protein</fullName>
    </submittedName>
</protein>
<reference evidence="1 2" key="1">
    <citation type="journal article" date="2012" name="Nat. Biotechnol.">
        <title>Draft genome sequence of pigeonpea (Cajanus cajan), an orphan legume crop of resource-poor farmers.</title>
        <authorList>
            <person name="Varshney R.K."/>
            <person name="Chen W."/>
            <person name="Li Y."/>
            <person name="Bharti A.K."/>
            <person name="Saxena R.K."/>
            <person name="Schlueter J.A."/>
            <person name="Donoghue M.T."/>
            <person name="Azam S."/>
            <person name="Fan G."/>
            <person name="Whaley A.M."/>
            <person name="Farmer A.D."/>
            <person name="Sheridan J."/>
            <person name="Iwata A."/>
            <person name="Tuteja R."/>
            <person name="Penmetsa R.V."/>
            <person name="Wu W."/>
            <person name="Upadhyaya H.D."/>
            <person name="Yang S.P."/>
            <person name="Shah T."/>
            <person name="Saxena K.B."/>
            <person name="Michael T."/>
            <person name="McCombie W.R."/>
            <person name="Yang B."/>
            <person name="Zhang G."/>
            <person name="Yang H."/>
            <person name="Wang J."/>
            <person name="Spillane C."/>
            <person name="Cook D.R."/>
            <person name="May G.D."/>
            <person name="Xu X."/>
            <person name="Jackson S.A."/>
        </authorList>
    </citation>
    <scope>NUCLEOTIDE SEQUENCE [LARGE SCALE GENOMIC DNA]</scope>
    <source>
        <strain evidence="2">cv. Asha</strain>
    </source>
</reference>
<sequence>MQAARRILRYLKGAPGLGLFYSTHNDHNIQAFSDSDWATCQISRKSITGYCVFFGKSLISWKSKKQSTVSRSSTEAEYRALASLACELQWIKYLCDDLCLNIQVPFCTFSDSESAIQLAKNPSFHERTKHIEVDCHLIRIKIQDGLILLSHVPSSCQLANCFTKALYPNPFHQNVYKLGLVNIYDPP</sequence>
<dbReference type="PANTHER" id="PTHR11439">
    <property type="entry name" value="GAG-POL-RELATED RETROTRANSPOSON"/>
    <property type="match status" value="1"/>
</dbReference>
<dbReference type="CDD" id="cd09272">
    <property type="entry name" value="RNase_HI_RT_Ty1"/>
    <property type="match status" value="1"/>
</dbReference>
<evidence type="ECO:0000313" key="1">
    <source>
        <dbReference type="EMBL" id="KYP73015.1"/>
    </source>
</evidence>
<name>A0A151U162_CAJCA</name>
<keyword evidence="2" id="KW-1185">Reference proteome</keyword>
<gene>
    <name evidence="1" type="ORF">KK1_005622</name>
</gene>
<dbReference type="OMA" id="THNDHNI"/>